<comment type="catalytic activity">
    <reaction evidence="10">
        <text>L-seryl-[protein] + ATP = O-phospho-L-seryl-[protein] + ADP + H(+)</text>
        <dbReference type="Rhea" id="RHEA:17989"/>
        <dbReference type="Rhea" id="RHEA-COMP:9863"/>
        <dbReference type="Rhea" id="RHEA-COMP:11604"/>
        <dbReference type="ChEBI" id="CHEBI:15378"/>
        <dbReference type="ChEBI" id="CHEBI:29999"/>
        <dbReference type="ChEBI" id="CHEBI:30616"/>
        <dbReference type="ChEBI" id="CHEBI:83421"/>
        <dbReference type="ChEBI" id="CHEBI:456216"/>
        <dbReference type="EC" id="2.7.11.1"/>
    </reaction>
    <physiologicalReaction direction="left-to-right" evidence="10">
        <dbReference type="Rhea" id="RHEA:17990"/>
    </physiologicalReaction>
</comment>
<dbReference type="PROSITE" id="PS00108">
    <property type="entry name" value="PROTEIN_KINASE_ST"/>
    <property type="match status" value="1"/>
</dbReference>
<evidence type="ECO:0000256" key="7">
    <source>
        <dbReference type="ARBA" id="ARBA00023193"/>
    </source>
</evidence>
<evidence type="ECO:0000256" key="3">
    <source>
        <dbReference type="ARBA" id="ARBA00022679"/>
    </source>
</evidence>
<sequence length="265" mass="30930">MNSSSSREDLQVLTKEQGLRIERNYQFKLTITLYIQMELCTSTLQDWMTERNAKIGAAEELTQNCREIMHIFHQILQGVDYIHSNGMIHRDLKPRNIFMQADGHVKIGDFGLAKDYIMQTSAETLLSPSPQSEGEGFWFDSSDHTLGVGTKTYAAPEQMKGTMYDSKCDMYSLGVILFEMCQHFKTDMERIKTIEELRRGKLPDHFILHWKPQRIKMLEDTVAEKDAEINQLRQELKEKERQLREKVVQLSAERNKTGMFQFPNR</sequence>
<dbReference type="EC" id="2.7.11.1" evidence="1"/>
<feature type="coiled-coil region" evidence="11">
    <location>
        <begin position="215"/>
        <end position="256"/>
    </location>
</feature>
<dbReference type="AlphaFoldDB" id="A0A2T7NIS8"/>
<dbReference type="SUPFAM" id="SSF56112">
    <property type="entry name" value="Protein kinase-like (PK-like)"/>
    <property type="match status" value="1"/>
</dbReference>
<name>A0A2T7NIS8_POMCA</name>
<dbReference type="GO" id="GO:0005524">
    <property type="term" value="F:ATP binding"/>
    <property type="evidence" value="ECO:0007669"/>
    <property type="project" value="UniProtKB-KW"/>
</dbReference>
<evidence type="ECO:0000259" key="12">
    <source>
        <dbReference type="PROSITE" id="PS50011"/>
    </source>
</evidence>
<dbReference type="InterPro" id="IPR008271">
    <property type="entry name" value="Ser/Thr_kinase_AS"/>
</dbReference>
<comment type="similarity">
    <text evidence="8">Belongs to the protein kinase superfamily. Ser/Thr protein kinase family. GCN2 subfamily.</text>
</comment>
<proteinExistence type="inferred from homology"/>
<organism evidence="13 14">
    <name type="scientific">Pomacea canaliculata</name>
    <name type="common">Golden apple snail</name>
    <dbReference type="NCBI Taxonomy" id="400727"/>
    <lineage>
        <taxon>Eukaryota</taxon>
        <taxon>Metazoa</taxon>
        <taxon>Spiralia</taxon>
        <taxon>Lophotrochozoa</taxon>
        <taxon>Mollusca</taxon>
        <taxon>Gastropoda</taxon>
        <taxon>Caenogastropoda</taxon>
        <taxon>Architaenioglossa</taxon>
        <taxon>Ampullarioidea</taxon>
        <taxon>Ampullariidae</taxon>
        <taxon>Pomacea</taxon>
    </lineage>
</organism>
<evidence type="ECO:0000256" key="2">
    <source>
        <dbReference type="ARBA" id="ARBA00022527"/>
    </source>
</evidence>
<reference evidence="13 14" key="1">
    <citation type="submission" date="2018-04" db="EMBL/GenBank/DDBJ databases">
        <title>The genome of golden apple snail Pomacea canaliculata provides insight into stress tolerance and invasive adaptation.</title>
        <authorList>
            <person name="Liu C."/>
            <person name="Liu B."/>
            <person name="Ren Y."/>
            <person name="Zhang Y."/>
            <person name="Wang H."/>
            <person name="Li S."/>
            <person name="Jiang F."/>
            <person name="Yin L."/>
            <person name="Zhang G."/>
            <person name="Qian W."/>
            <person name="Fan W."/>
        </authorList>
    </citation>
    <scope>NUCLEOTIDE SEQUENCE [LARGE SCALE GENOMIC DNA]</scope>
    <source>
        <strain evidence="13">SZHN2017</strain>
        <tissue evidence="13">Muscle</tissue>
    </source>
</reference>
<keyword evidence="3" id="KW-0808">Transferase</keyword>
<dbReference type="EMBL" id="PZQS01000012">
    <property type="protein sequence ID" value="PVD21079.1"/>
    <property type="molecule type" value="Genomic_DNA"/>
</dbReference>
<evidence type="ECO:0000256" key="11">
    <source>
        <dbReference type="SAM" id="Coils"/>
    </source>
</evidence>
<dbReference type="PANTHER" id="PTHR11042">
    <property type="entry name" value="EUKARYOTIC TRANSLATION INITIATION FACTOR 2-ALPHA KINASE EIF2-ALPHA KINASE -RELATED"/>
    <property type="match status" value="1"/>
</dbReference>
<dbReference type="PANTHER" id="PTHR11042:SF160">
    <property type="entry name" value="EUKARYOTIC TRANSLATION INITIATION FACTOR 2-ALPHA KINASE 1"/>
    <property type="match status" value="1"/>
</dbReference>
<dbReference type="SMART" id="SM00220">
    <property type="entry name" value="S_TKc"/>
    <property type="match status" value="1"/>
</dbReference>
<evidence type="ECO:0000256" key="5">
    <source>
        <dbReference type="ARBA" id="ARBA00022777"/>
    </source>
</evidence>
<evidence type="ECO:0000313" key="13">
    <source>
        <dbReference type="EMBL" id="PVD21079.1"/>
    </source>
</evidence>
<comment type="catalytic activity">
    <reaction evidence="9">
        <text>L-threonyl-[protein] + ATP = O-phospho-L-threonyl-[protein] + ADP + H(+)</text>
        <dbReference type="Rhea" id="RHEA:46608"/>
        <dbReference type="Rhea" id="RHEA-COMP:11060"/>
        <dbReference type="Rhea" id="RHEA-COMP:11605"/>
        <dbReference type="ChEBI" id="CHEBI:15378"/>
        <dbReference type="ChEBI" id="CHEBI:30013"/>
        <dbReference type="ChEBI" id="CHEBI:30616"/>
        <dbReference type="ChEBI" id="CHEBI:61977"/>
        <dbReference type="ChEBI" id="CHEBI:456216"/>
        <dbReference type="EC" id="2.7.11.1"/>
    </reaction>
    <physiologicalReaction direction="left-to-right" evidence="9">
        <dbReference type="Rhea" id="RHEA:46609"/>
    </physiologicalReaction>
</comment>
<keyword evidence="4" id="KW-0547">Nucleotide-binding</keyword>
<dbReference type="Pfam" id="PF00069">
    <property type="entry name" value="Pkinase"/>
    <property type="match status" value="1"/>
</dbReference>
<protein>
    <recommendedName>
        <fullName evidence="1">non-specific serine/threonine protein kinase</fullName>
        <ecNumber evidence="1">2.7.11.1</ecNumber>
    </recommendedName>
</protein>
<dbReference type="InterPro" id="IPR011009">
    <property type="entry name" value="Kinase-like_dom_sf"/>
</dbReference>
<dbReference type="OrthoDB" id="1405469at2759"/>
<evidence type="ECO:0000256" key="10">
    <source>
        <dbReference type="ARBA" id="ARBA00048977"/>
    </source>
</evidence>
<dbReference type="PROSITE" id="PS50011">
    <property type="entry name" value="PROTEIN_KINASE_DOM"/>
    <property type="match status" value="1"/>
</dbReference>
<keyword evidence="7" id="KW-0652">Protein synthesis inhibitor</keyword>
<keyword evidence="11" id="KW-0175">Coiled coil</keyword>
<evidence type="ECO:0000256" key="9">
    <source>
        <dbReference type="ARBA" id="ARBA00048659"/>
    </source>
</evidence>
<feature type="domain" description="Protein kinase" evidence="12">
    <location>
        <begin position="1"/>
        <end position="260"/>
    </location>
</feature>
<dbReference type="STRING" id="400727.A0A2T7NIS8"/>
<evidence type="ECO:0000256" key="6">
    <source>
        <dbReference type="ARBA" id="ARBA00022840"/>
    </source>
</evidence>
<keyword evidence="14" id="KW-1185">Reference proteome</keyword>
<evidence type="ECO:0000256" key="8">
    <source>
        <dbReference type="ARBA" id="ARBA00037982"/>
    </source>
</evidence>
<dbReference type="GO" id="GO:0017148">
    <property type="term" value="P:negative regulation of translation"/>
    <property type="evidence" value="ECO:0007669"/>
    <property type="project" value="UniProtKB-KW"/>
</dbReference>
<evidence type="ECO:0000256" key="4">
    <source>
        <dbReference type="ARBA" id="ARBA00022741"/>
    </source>
</evidence>
<dbReference type="InterPro" id="IPR050339">
    <property type="entry name" value="CC_SR_Kinase"/>
</dbReference>
<evidence type="ECO:0000256" key="1">
    <source>
        <dbReference type="ARBA" id="ARBA00012513"/>
    </source>
</evidence>
<keyword evidence="5" id="KW-0418">Kinase</keyword>
<dbReference type="GO" id="GO:0005737">
    <property type="term" value="C:cytoplasm"/>
    <property type="evidence" value="ECO:0007669"/>
    <property type="project" value="TreeGrafter"/>
</dbReference>
<evidence type="ECO:0000313" key="14">
    <source>
        <dbReference type="Proteomes" id="UP000245119"/>
    </source>
</evidence>
<accession>A0A2T7NIS8</accession>
<dbReference type="InterPro" id="IPR000719">
    <property type="entry name" value="Prot_kinase_dom"/>
</dbReference>
<comment type="caution">
    <text evidence="13">The sequence shown here is derived from an EMBL/GenBank/DDBJ whole genome shotgun (WGS) entry which is preliminary data.</text>
</comment>
<dbReference type="Gene3D" id="1.10.510.10">
    <property type="entry name" value="Transferase(Phosphotransferase) domain 1"/>
    <property type="match status" value="1"/>
</dbReference>
<dbReference type="GO" id="GO:0004694">
    <property type="term" value="F:eukaryotic translation initiation factor 2alpha kinase activity"/>
    <property type="evidence" value="ECO:0007669"/>
    <property type="project" value="TreeGrafter"/>
</dbReference>
<gene>
    <name evidence="13" type="ORF">C0Q70_19245</name>
</gene>
<dbReference type="GO" id="GO:0005634">
    <property type="term" value="C:nucleus"/>
    <property type="evidence" value="ECO:0007669"/>
    <property type="project" value="TreeGrafter"/>
</dbReference>
<keyword evidence="6" id="KW-0067">ATP-binding</keyword>
<keyword evidence="2" id="KW-0723">Serine/threonine-protein kinase</keyword>
<dbReference type="Proteomes" id="UP000245119">
    <property type="component" value="Linkage Group LG12"/>
</dbReference>